<dbReference type="PANTHER" id="PTHR42693">
    <property type="entry name" value="ARYLSULFATASE FAMILY MEMBER"/>
    <property type="match status" value="1"/>
</dbReference>
<evidence type="ECO:0000313" key="6">
    <source>
        <dbReference type="Proteomes" id="UP001374893"/>
    </source>
</evidence>
<name>A0ABN6H597_9BACT</name>
<sequence>MKLKASLCSILLAFTASAHAAEKPNIIFVLVDDMGWSDLGCYGSEISTPNIDSLAENGLRFTRFYNTAKCNTTRACLLTGLYAQQCGMMGPGKIKNAATIGEVLRPAGYRTLASGKHHGTENLRERGFDHYYGLRDGACNFWNPGVQRDGEPAPGNKGRKRAWCDDDRTYQPYTPEDPNFYTTDAFTGRALAWLDEKELESQPFFLYLSYTAPHYPLHAWPEDIAKYRGKYDAGYEAIREARFKRMVDMGLIDPAKSPLLEWDGRDWEKLDDAERQKEIRRMEIYAAMLDRVDQNLGKVLAKLEKQGKRDNTLIFFASDNGACAEGAGAKTKSNKLEDFGTVASYETVGKDWATVQNTPLRKWKNFSHEGGIRTPLIVSWPATIKTTGGYCAEPGHMIDVMPTLASLAGATYPPENWAAEIPPMQGTSLLPAFTGGSLKRESPIFWQWSSGGAVRDGDLKAVFWGKSNWELYDLSTDTNESDDLAEEKPKELAALQSRWKAWMTEVGGKRK</sequence>
<dbReference type="InterPro" id="IPR000917">
    <property type="entry name" value="Sulfatase_N"/>
</dbReference>
<dbReference type="RefSeq" id="WP_338685211.1">
    <property type="nucleotide sequence ID" value="NZ_AP024702.1"/>
</dbReference>
<dbReference type="Gene3D" id="3.30.1120.10">
    <property type="match status" value="1"/>
</dbReference>
<dbReference type="InterPro" id="IPR050738">
    <property type="entry name" value="Sulfatase"/>
</dbReference>
<evidence type="ECO:0000259" key="4">
    <source>
        <dbReference type="Pfam" id="PF00884"/>
    </source>
</evidence>
<proteinExistence type="inferred from homology"/>
<dbReference type="EMBL" id="AP024702">
    <property type="protein sequence ID" value="BCX48840.1"/>
    <property type="molecule type" value="Genomic_DNA"/>
</dbReference>
<comment type="similarity">
    <text evidence="1">Belongs to the sulfatase family.</text>
</comment>
<dbReference type="PANTHER" id="PTHR42693:SF53">
    <property type="entry name" value="ENDO-4-O-SULFATASE"/>
    <property type="match status" value="1"/>
</dbReference>
<evidence type="ECO:0000256" key="3">
    <source>
        <dbReference type="SAM" id="SignalP"/>
    </source>
</evidence>
<keyword evidence="2" id="KW-0378">Hydrolase</keyword>
<evidence type="ECO:0000313" key="5">
    <source>
        <dbReference type="EMBL" id="BCX48840.1"/>
    </source>
</evidence>
<dbReference type="Gene3D" id="3.40.720.10">
    <property type="entry name" value="Alkaline Phosphatase, subunit A"/>
    <property type="match status" value="1"/>
</dbReference>
<dbReference type="SUPFAM" id="SSF53649">
    <property type="entry name" value="Alkaline phosphatase-like"/>
    <property type="match status" value="1"/>
</dbReference>
<feature type="chain" id="PRO_5046533280" description="Sulfatase N-terminal domain-containing protein" evidence="3">
    <location>
        <begin position="21"/>
        <end position="511"/>
    </location>
</feature>
<gene>
    <name evidence="5" type="ORF">HAHE_27480</name>
</gene>
<evidence type="ECO:0000256" key="1">
    <source>
        <dbReference type="ARBA" id="ARBA00008779"/>
    </source>
</evidence>
<organism evidence="5 6">
    <name type="scientific">Haloferula helveola</name>
    <dbReference type="NCBI Taxonomy" id="490095"/>
    <lineage>
        <taxon>Bacteria</taxon>
        <taxon>Pseudomonadati</taxon>
        <taxon>Verrucomicrobiota</taxon>
        <taxon>Verrucomicrobiia</taxon>
        <taxon>Verrucomicrobiales</taxon>
        <taxon>Verrucomicrobiaceae</taxon>
        <taxon>Haloferula</taxon>
    </lineage>
</organism>
<keyword evidence="3" id="KW-0732">Signal</keyword>
<reference evidence="5 6" key="1">
    <citation type="submission" date="2021-06" db="EMBL/GenBank/DDBJ databases">
        <title>Complete genome of Haloferula helveola possessing various polysaccharide degrading enzymes.</title>
        <authorList>
            <person name="Takami H."/>
            <person name="Huang C."/>
            <person name="Hamasaki K."/>
        </authorList>
    </citation>
    <scope>NUCLEOTIDE SEQUENCE [LARGE SCALE GENOMIC DNA]</scope>
    <source>
        <strain evidence="5 6">CN-1</strain>
    </source>
</reference>
<dbReference type="CDD" id="cd16025">
    <property type="entry name" value="PAS_like"/>
    <property type="match status" value="1"/>
</dbReference>
<feature type="signal peptide" evidence="3">
    <location>
        <begin position="1"/>
        <end position="20"/>
    </location>
</feature>
<dbReference type="Proteomes" id="UP001374893">
    <property type="component" value="Chromosome"/>
</dbReference>
<feature type="domain" description="Sulfatase N-terminal" evidence="4">
    <location>
        <begin position="24"/>
        <end position="410"/>
    </location>
</feature>
<dbReference type="Pfam" id="PF00884">
    <property type="entry name" value="Sulfatase"/>
    <property type="match status" value="1"/>
</dbReference>
<evidence type="ECO:0000256" key="2">
    <source>
        <dbReference type="ARBA" id="ARBA00022801"/>
    </source>
</evidence>
<accession>A0ABN6H597</accession>
<protein>
    <recommendedName>
        <fullName evidence="4">Sulfatase N-terminal domain-containing protein</fullName>
    </recommendedName>
</protein>
<keyword evidence="6" id="KW-1185">Reference proteome</keyword>
<dbReference type="InterPro" id="IPR017850">
    <property type="entry name" value="Alkaline_phosphatase_core_sf"/>
</dbReference>